<organism evidence="1 2">
    <name type="scientific">Filimonas zeae</name>
    <dbReference type="NCBI Taxonomy" id="1737353"/>
    <lineage>
        <taxon>Bacteria</taxon>
        <taxon>Pseudomonadati</taxon>
        <taxon>Bacteroidota</taxon>
        <taxon>Chitinophagia</taxon>
        <taxon>Chitinophagales</taxon>
        <taxon>Chitinophagaceae</taxon>
        <taxon>Filimonas</taxon>
    </lineage>
</organism>
<dbReference type="EMBL" id="BMIB01000002">
    <property type="protein sequence ID" value="GGH65462.1"/>
    <property type="molecule type" value="Genomic_DNA"/>
</dbReference>
<reference evidence="1" key="2">
    <citation type="submission" date="2020-09" db="EMBL/GenBank/DDBJ databases">
        <authorList>
            <person name="Sun Q."/>
            <person name="Zhou Y."/>
        </authorList>
    </citation>
    <scope>NUCLEOTIDE SEQUENCE</scope>
    <source>
        <strain evidence="1">CGMCC 1.15290</strain>
    </source>
</reference>
<dbReference type="InterPro" id="IPR013783">
    <property type="entry name" value="Ig-like_fold"/>
</dbReference>
<dbReference type="PROSITE" id="PS51257">
    <property type="entry name" value="PROKAR_LIPOPROTEIN"/>
    <property type="match status" value="1"/>
</dbReference>
<gene>
    <name evidence="1" type="ORF">GCM10011379_18620</name>
</gene>
<dbReference type="SUPFAM" id="SSF52833">
    <property type="entry name" value="Thioredoxin-like"/>
    <property type="match status" value="1"/>
</dbReference>
<protein>
    <recommendedName>
        <fullName evidence="3">Outer membrane protein Omp28</fullName>
    </recommendedName>
</protein>
<evidence type="ECO:0008006" key="3">
    <source>
        <dbReference type="Google" id="ProtNLM"/>
    </source>
</evidence>
<name>A0A917MUT9_9BACT</name>
<evidence type="ECO:0000313" key="1">
    <source>
        <dbReference type="EMBL" id="GGH65462.1"/>
    </source>
</evidence>
<dbReference type="AlphaFoldDB" id="A0A917MUT9"/>
<dbReference type="InterPro" id="IPR021615">
    <property type="entry name" value="Omp28"/>
</dbReference>
<keyword evidence="2" id="KW-1185">Reference proteome</keyword>
<evidence type="ECO:0000313" key="2">
    <source>
        <dbReference type="Proteomes" id="UP000627292"/>
    </source>
</evidence>
<dbReference type="InterPro" id="IPR036249">
    <property type="entry name" value="Thioredoxin-like_sf"/>
</dbReference>
<accession>A0A917MUT9</accession>
<proteinExistence type="predicted"/>
<dbReference type="Pfam" id="PF11551">
    <property type="entry name" value="Omp28"/>
    <property type="match status" value="1"/>
</dbReference>
<reference evidence="1" key="1">
    <citation type="journal article" date="2014" name="Int. J. Syst. Evol. Microbiol.">
        <title>Complete genome sequence of Corynebacterium casei LMG S-19264T (=DSM 44701T), isolated from a smear-ripened cheese.</title>
        <authorList>
            <consortium name="US DOE Joint Genome Institute (JGI-PGF)"/>
            <person name="Walter F."/>
            <person name="Albersmeier A."/>
            <person name="Kalinowski J."/>
            <person name="Ruckert C."/>
        </authorList>
    </citation>
    <scope>NUCLEOTIDE SEQUENCE</scope>
    <source>
        <strain evidence="1">CGMCC 1.15290</strain>
    </source>
</reference>
<sequence>MRKFVCGTLLLAAAIAGTTSSCSKGDSGPSVPDSLKVSLSATTLSGTGFDGVTVTVKDRSGADVTGAVQLYADGVKFTGPVFYPDKVKTVKISAQKGSVPSNIAEVVVTAPEASPFTQKILVEDFTGTWCKYCTRAADILTRYTSKQPACISVGVHGGRAGEPFTYQYLNTFMDRFAIDGFPWAVLNRDSKWNENPALLDAALKKWAPLGLAIESKIESGNITGKVKVKFNLTTNVDMRVVIMLVEDKLVADQENAYAEYGTVPTIKNYVHTNTLRRIASDDVFSGDPIPSTAVTKGNVWEKTFSLSTTGRTGIGTDYTAIPANCKVVAFVQYGPENSTGRKGAINVQYTNAGDTKDFD</sequence>
<comment type="caution">
    <text evidence="1">The sequence shown here is derived from an EMBL/GenBank/DDBJ whole genome shotgun (WGS) entry which is preliminary data.</text>
</comment>
<dbReference type="Proteomes" id="UP000627292">
    <property type="component" value="Unassembled WGS sequence"/>
</dbReference>
<dbReference type="Gene3D" id="2.60.40.10">
    <property type="entry name" value="Immunoglobulins"/>
    <property type="match status" value="1"/>
</dbReference>
<dbReference type="RefSeq" id="WP_188951758.1">
    <property type="nucleotide sequence ID" value="NZ_BMIB01000002.1"/>
</dbReference>